<keyword evidence="3" id="KW-0805">Transcription regulation</keyword>
<dbReference type="InterPro" id="IPR000524">
    <property type="entry name" value="Tscrpt_reg_HTH_GntR"/>
</dbReference>
<accession>A0ABV9TV31</accession>
<dbReference type="InterPro" id="IPR015424">
    <property type="entry name" value="PyrdxlP-dep_Trfase"/>
</dbReference>
<evidence type="ECO:0000256" key="4">
    <source>
        <dbReference type="ARBA" id="ARBA00023125"/>
    </source>
</evidence>
<keyword evidence="5" id="KW-0804">Transcription</keyword>
<dbReference type="Gene3D" id="1.10.10.10">
    <property type="entry name" value="Winged helix-like DNA-binding domain superfamily/Winged helix DNA-binding domain"/>
    <property type="match status" value="1"/>
</dbReference>
<name>A0ABV9TV31_9ACTN</name>
<evidence type="ECO:0000313" key="8">
    <source>
        <dbReference type="Proteomes" id="UP001595872"/>
    </source>
</evidence>
<dbReference type="PANTHER" id="PTHR46577">
    <property type="entry name" value="HTH-TYPE TRANSCRIPTIONAL REGULATORY PROTEIN GABR"/>
    <property type="match status" value="1"/>
</dbReference>
<proteinExistence type="inferred from homology"/>
<dbReference type="RefSeq" id="WP_378253020.1">
    <property type="nucleotide sequence ID" value="NZ_JBHSIT010000002.1"/>
</dbReference>
<keyword evidence="4" id="KW-0238">DNA-binding</keyword>
<dbReference type="InterPro" id="IPR036388">
    <property type="entry name" value="WH-like_DNA-bd_sf"/>
</dbReference>
<keyword evidence="7" id="KW-0808">Transferase</keyword>
<dbReference type="SUPFAM" id="SSF53383">
    <property type="entry name" value="PLP-dependent transferases"/>
    <property type="match status" value="1"/>
</dbReference>
<comment type="similarity">
    <text evidence="1">In the C-terminal section; belongs to the class-I pyridoxal-phosphate-dependent aminotransferase family.</text>
</comment>
<organism evidence="7 8">
    <name type="scientific">Actinomadura gamaensis</name>
    <dbReference type="NCBI Taxonomy" id="1763541"/>
    <lineage>
        <taxon>Bacteria</taxon>
        <taxon>Bacillati</taxon>
        <taxon>Actinomycetota</taxon>
        <taxon>Actinomycetes</taxon>
        <taxon>Streptosporangiales</taxon>
        <taxon>Thermomonosporaceae</taxon>
        <taxon>Actinomadura</taxon>
    </lineage>
</organism>
<dbReference type="SUPFAM" id="SSF46785">
    <property type="entry name" value="Winged helix' DNA-binding domain"/>
    <property type="match status" value="1"/>
</dbReference>
<evidence type="ECO:0000313" key="7">
    <source>
        <dbReference type="EMBL" id="MFC4907283.1"/>
    </source>
</evidence>
<comment type="caution">
    <text evidence="7">The sequence shown here is derived from an EMBL/GenBank/DDBJ whole genome shotgun (WGS) entry which is preliminary data.</text>
</comment>
<reference evidence="8" key="1">
    <citation type="journal article" date="2019" name="Int. J. Syst. Evol. Microbiol.">
        <title>The Global Catalogue of Microorganisms (GCM) 10K type strain sequencing project: providing services to taxonomists for standard genome sequencing and annotation.</title>
        <authorList>
            <consortium name="The Broad Institute Genomics Platform"/>
            <consortium name="The Broad Institute Genome Sequencing Center for Infectious Disease"/>
            <person name="Wu L."/>
            <person name="Ma J."/>
        </authorList>
    </citation>
    <scope>NUCLEOTIDE SEQUENCE [LARGE SCALE GENOMIC DNA]</scope>
    <source>
        <strain evidence="8">KLKA75</strain>
    </source>
</reference>
<dbReference type="InterPro" id="IPR036390">
    <property type="entry name" value="WH_DNA-bd_sf"/>
</dbReference>
<dbReference type="Pfam" id="PF00155">
    <property type="entry name" value="Aminotran_1_2"/>
    <property type="match status" value="1"/>
</dbReference>
<dbReference type="CDD" id="cd00609">
    <property type="entry name" value="AAT_like"/>
    <property type="match status" value="1"/>
</dbReference>
<dbReference type="EMBL" id="JBHSIT010000002">
    <property type="protein sequence ID" value="MFC4907283.1"/>
    <property type="molecule type" value="Genomic_DNA"/>
</dbReference>
<dbReference type="SMART" id="SM00345">
    <property type="entry name" value="HTH_GNTR"/>
    <property type="match status" value="1"/>
</dbReference>
<dbReference type="Gene3D" id="3.40.640.10">
    <property type="entry name" value="Type I PLP-dependent aspartate aminotransferase-like (Major domain)"/>
    <property type="match status" value="1"/>
</dbReference>
<keyword evidence="8" id="KW-1185">Reference proteome</keyword>
<dbReference type="CDD" id="cd07377">
    <property type="entry name" value="WHTH_GntR"/>
    <property type="match status" value="1"/>
</dbReference>
<dbReference type="Proteomes" id="UP001595872">
    <property type="component" value="Unassembled WGS sequence"/>
</dbReference>
<gene>
    <name evidence="7" type="ORF">ACFPCY_08130</name>
</gene>
<protein>
    <submittedName>
        <fullName evidence="7">PLP-dependent aminotransferase family protein</fullName>
    </submittedName>
</protein>
<dbReference type="PANTHER" id="PTHR46577:SF1">
    <property type="entry name" value="HTH-TYPE TRANSCRIPTIONAL REGULATORY PROTEIN GABR"/>
    <property type="match status" value="1"/>
</dbReference>
<dbReference type="InterPro" id="IPR004839">
    <property type="entry name" value="Aminotransferase_I/II_large"/>
</dbReference>
<evidence type="ECO:0000256" key="5">
    <source>
        <dbReference type="ARBA" id="ARBA00023163"/>
    </source>
</evidence>
<dbReference type="Gene3D" id="3.90.1150.10">
    <property type="entry name" value="Aspartate Aminotransferase, domain 1"/>
    <property type="match status" value="1"/>
</dbReference>
<sequence length="451" mass="46427">MWGNAVDDFRRVADTVAARIASGRLRPGDRLPPQRRFAREHGIAASTAARVYRELALRGLVAGEVGRGTFVRSGPPSGAGPALLEPSGAPVDLELTYPEADGQTERLAAGLARLCRPDVLAAALRPVGPRGTAAARREGAALLATGDPEGVLFAANGRQAIAGAVAALVPPGGRLGVEPFTYPVVKGLLARIGVAAVPIAADEHGPRPDALAEAHRRAPLSALYLQPALHNPTGVIIPPERRSALAGAVTALGLPVVEDRIWAFLADEPPLADLLPDRTIVVDSLSKRLSPGLTIGLLAVPAPLRERVATALRGGGWLPTGYALEAATGWLADGTVAALSEAKRRDAADRRALALDRLRGFTVSAAPRSFFCWWELPGPWRAEAFAGAAAGLGITVTPGAAFATAPDATPAAVRLGLASPPPAELARALDVLAGLARRGPGDPAAPDDRGG</sequence>
<evidence type="ECO:0000256" key="1">
    <source>
        <dbReference type="ARBA" id="ARBA00005384"/>
    </source>
</evidence>
<dbReference type="GO" id="GO:0008483">
    <property type="term" value="F:transaminase activity"/>
    <property type="evidence" value="ECO:0007669"/>
    <property type="project" value="UniProtKB-KW"/>
</dbReference>
<dbReference type="InterPro" id="IPR015422">
    <property type="entry name" value="PyrdxlP-dep_Trfase_small"/>
</dbReference>
<dbReference type="InterPro" id="IPR015421">
    <property type="entry name" value="PyrdxlP-dep_Trfase_major"/>
</dbReference>
<evidence type="ECO:0000256" key="3">
    <source>
        <dbReference type="ARBA" id="ARBA00023015"/>
    </source>
</evidence>
<dbReference type="PROSITE" id="PS50949">
    <property type="entry name" value="HTH_GNTR"/>
    <property type="match status" value="1"/>
</dbReference>
<evidence type="ECO:0000256" key="2">
    <source>
        <dbReference type="ARBA" id="ARBA00022898"/>
    </source>
</evidence>
<evidence type="ECO:0000259" key="6">
    <source>
        <dbReference type="PROSITE" id="PS50949"/>
    </source>
</evidence>
<feature type="domain" description="HTH gntR-type" evidence="6">
    <location>
        <begin position="6"/>
        <end position="74"/>
    </location>
</feature>
<keyword evidence="7" id="KW-0032">Aminotransferase</keyword>
<keyword evidence="2" id="KW-0663">Pyridoxal phosphate</keyword>
<dbReference type="InterPro" id="IPR051446">
    <property type="entry name" value="HTH_trans_reg/aminotransferase"/>
</dbReference>
<dbReference type="Pfam" id="PF00392">
    <property type="entry name" value="GntR"/>
    <property type="match status" value="1"/>
</dbReference>